<evidence type="ECO:0000256" key="1">
    <source>
        <dbReference type="SAM" id="MobiDB-lite"/>
    </source>
</evidence>
<dbReference type="AlphaFoldDB" id="A0A4P2R003"/>
<name>A0A4P2R003_SORCE</name>
<gene>
    <name evidence="2" type="ORF">SOCE836_081100</name>
</gene>
<dbReference type="EMBL" id="CP012672">
    <property type="protein sequence ID" value="AUX35908.1"/>
    <property type="molecule type" value="Genomic_DNA"/>
</dbReference>
<dbReference type="Gene3D" id="2.20.110.10">
    <property type="entry name" value="Histone H3 K4-specific methyltransferase SET7/9 N-terminal domain"/>
    <property type="match status" value="1"/>
</dbReference>
<dbReference type="SUPFAM" id="SSF82185">
    <property type="entry name" value="Histone H3 K4-specific methyltransferase SET7/9 N-terminal domain"/>
    <property type="match status" value="1"/>
</dbReference>
<reference evidence="2 3" key="1">
    <citation type="submission" date="2015-09" db="EMBL/GenBank/DDBJ databases">
        <title>Sorangium comparison.</title>
        <authorList>
            <person name="Zaburannyi N."/>
            <person name="Bunk B."/>
            <person name="Overmann J."/>
            <person name="Mueller R."/>
        </authorList>
    </citation>
    <scope>NUCLEOTIDE SEQUENCE [LARGE SCALE GENOMIC DNA]</scope>
    <source>
        <strain evidence="2 3">So ce836</strain>
    </source>
</reference>
<feature type="region of interest" description="Disordered" evidence="1">
    <location>
        <begin position="225"/>
        <end position="252"/>
    </location>
</feature>
<organism evidence="2 3">
    <name type="scientific">Sorangium cellulosum</name>
    <name type="common">Polyangium cellulosum</name>
    <dbReference type="NCBI Taxonomy" id="56"/>
    <lineage>
        <taxon>Bacteria</taxon>
        <taxon>Pseudomonadati</taxon>
        <taxon>Myxococcota</taxon>
        <taxon>Polyangia</taxon>
        <taxon>Polyangiales</taxon>
        <taxon>Polyangiaceae</taxon>
        <taxon>Sorangium</taxon>
    </lineage>
</organism>
<evidence type="ECO:0000313" key="3">
    <source>
        <dbReference type="Proteomes" id="UP000295497"/>
    </source>
</evidence>
<sequence>MNGRMLGAKPDRLRCVDATTHHGAERPPSIPSSARYNPADGTFELGETDADGRPSGERLVYRASDGSLLSRCCYADGVKDGPFTVFHPNGQPAQRGRYRDGQLDGEVVAYGSDAPTELRLRRCCVPPGAWELRTLVRQGQILREVFHDRAGYPISADGARWPERPAGVAEEADYDQGSQRWILIEEDEASAATLHRYFTREGTPAQEIEVRAGARVRELQYDALGRPSEERHLDPQGRLHGPSTRWFPEPDASPYLDPRVREERGRYAHGHPVGAFTMLDADGAPVVRRELGAALDEESLVASPALAEDLAAWDAERVWGLARELLQGGRAREACCAAARAAVRGGERERLAELLRAATLQPRPEVAERRGRALLETTDAAALAALDELLLGAEPSAAYRRLAAAFPGSRRVALSLVEAALLLEPERRSTCITRALLRLDLGDTRGVLEDADRIEPEAAAVAEHLRTVVRVLFAELDFWPARQAIDPLPGDASVAVEVGQPIEQVRQKIQVYATRLLRLREAVQRGLPGTEPCPWLPPDLSHLVPDGPVELARTAATLTEETEDGVETVELTVDETLDPGALPVSLLMRRVRAEWAALCWLCWSAGLDRVALPERIAHRPDFTAAVNMSLSRCFRARDQWQTGGLVSRARGVPGFVWEGHAIDDLDPTLAAIAADETFEVRCLFAWLLFPENLSPFQSDIRAA</sequence>
<evidence type="ECO:0000313" key="2">
    <source>
        <dbReference type="EMBL" id="AUX35908.1"/>
    </source>
</evidence>
<proteinExistence type="predicted"/>
<dbReference type="Proteomes" id="UP000295497">
    <property type="component" value="Chromosome"/>
</dbReference>
<feature type="region of interest" description="Disordered" evidence="1">
    <location>
        <begin position="20"/>
        <end position="54"/>
    </location>
</feature>
<feature type="compositionally biased region" description="Basic and acidic residues" evidence="1">
    <location>
        <begin position="227"/>
        <end position="237"/>
    </location>
</feature>
<accession>A0A4P2R003</accession>
<protein>
    <submittedName>
        <fullName evidence="2">Uncharacterized protein</fullName>
    </submittedName>
</protein>